<dbReference type="PANTHER" id="PTHR37423:SF2">
    <property type="entry name" value="MEMBRANE-BOUND LYTIC MUREIN TRANSGLYCOSYLASE C"/>
    <property type="match status" value="1"/>
</dbReference>
<dbReference type="Proteomes" id="UP000627781">
    <property type="component" value="Unassembled WGS sequence"/>
</dbReference>
<organism evidence="2 3">
    <name type="scientific">Clostridium cibarium</name>
    <dbReference type="NCBI Taxonomy" id="2762247"/>
    <lineage>
        <taxon>Bacteria</taxon>
        <taxon>Bacillati</taxon>
        <taxon>Bacillota</taxon>
        <taxon>Clostridia</taxon>
        <taxon>Eubacteriales</taxon>
        <taxon>Clostridiaceae</taxon>
        <taxon>Clostridium</taxon>
    </lineage>
</organism>
<dbReference type="Pfam" id="PF01464">
    <property type="entry name" value="SLT"/>
    <property type="match status" value="1"/>
</dbReference>
<evidence type="ECO:0000313" key="2">
    <source>
        <dbReference type="EMBL" id="MBD7913134.1"/>
    </source>
</evidence>
<evidence type="ECO:0000259" key="1">
    <source>
        <dbReference type="Pfam" id="PF01464"/>
    </source>
</evidence>
<comment type="caution">
    <text evidence="2">The sequence shown here is derived from an EMBL/GenBank/DDBJ whole genome shotgun (WGS) entry which is preliminary data.</text>
</comment>
<sequence>MSIKVDDANKAAQQLMGMNMMQDVLKKSVGDGMEFEIIYQALLDYMNKTEAGGKLGSTVNSGKGKNLEAMEMLLGNGLSYNQNTSRLMSKSSTSTSADMNKIYSIVDKYSKQYGVDSNLILSIIKSESDFDSTSTSSVGAKGLMQLMPENYESKGITNPYDPDQNIKGGVQLLKEYLNMYGGNTEMAVAAYNAGPGTLQRRGVTSSSDLYKLPKETQNYVPKVMSYYKNGI</sequence>
<feature type="domain" description="Transglycosylase SLT" evidence="1">
    <location>
        <begin position="106"/>
        <end position="202"/>
    </location>
</feature>
<dbReference type="RefSeq" id="WP_191770031.1">
    <property type="nucleotide sequence ID" value="NZ_JACSRA010000036.1"/>
</dbReference>
<name>A0ABR8PYE1_9CLOT</name>
<dbReference type="InterPro" id="IPR008258">
    <property type="entry name" value="Transglycosylase_SLT_dom_1"/>
</dbReference>
<dbReference type="SUPFAM" id="SSF53955">
    <property type="entry name" value="Lysozyme-like"/>
    <property type="match status" value="1"/>
</dbReference>
<gene>
    <name evidence="2" type="ORF">H9661_17425</name>
</gene>
<evidence type="ECO:0000313" key="3">
    <source>
        <dbReference type="Proteomes" id="UP000627781"/>
    </source>
</evidence>
<accession>A0ABR8PYE1</accession>
<reference evidence="2 3" key="1">
    <citation type="submission" date="2020-08" db="EMBL/GenBank/DDBJ databases">
        <title>A Genomic Blueprint of the Chicken Gut Microbiome.</title>
        <authorList>
            <person name="Gilroy R."/>
            <person name="Ravi A."/>
            <person name="Getino M."/>
            <person name="Pursley I."/>
            <person name="Horton D.L."/>
            <person name="Alikhan N.-F."/>
            <person name="Baker D."/>
            <person name="Gharbi K."/>
            <person name="Hall N."/>
            <person name="Watson M."/>
            <person name="Adriaenssens E.M."/>
            <person name="Foster-Nyarko E."/>
            <person name="Jarju S."/>
            <person name="Secka A."/>
            <person name="Antonio M."/>
            <person name="Oren A."/>
            <person name="Chaudhuri R."/>
            <person name="La Ragione R.M."/>
            <person name="Hildebrand F."/>
            <person name="Pallen M.J."/>
        </authorList>
    </citation>
    <scope>NUCLEOTIDE SEQUENCE [LARGE SCALE GENOMIC DNA]</scope>
    <source>
        <strain evidence="2 3">Sa3CVN1</strain>
    </source>
</reference>
<proteinExistence type="predicted"/>
<dbReference type="InterPro" id="IPR023346">
    <property type="entry name" value="Lysozyme-like_dom_sf"/>
</dbReference>
<dbReference type="CDD" id="cd16896">
    <property type="entry name" value="LT_Slt70-like"/>
    <property type="match status" value="1"/>
</dbReference>
<keyword evidence="3" id="KW-1185">Reference proteome</keyword>
<dbReference type="Gene3D" id="1.10.530.10">
    <property type="match status" value="1"/>
</dbReference>
<protein>
    <submittedName>
        <fullName evidence="2">Lytic transglycosylase domain-containing protein</fullName>
    </submittedName>
</protein>
<dbReference type="EMBL" id="JACSRA010000036">
    <property type="protein sequence ID" value="MBD7913134.1"/>
    <property type="molecule type" value="Genomic_DNA"/>
</dbReference>
<dbReference type="PANTHER" id="PTHR37423">
    <property type="entry name" value="SOLUBLE LYTIC MUREIN TRANSGLYCOSYLASE-RELATED"/>
    <property type="match status" value="1"/>
</dbReference>